<evidence type="ECO:0008006" key="4">
    <source>
        <dbReference type="Google" id="ProtNLM"/>
    </source>
</evidence>
<dbReference type="PROSITE" id="PS51257">
    <property type="entry name" value="PROKAR_LIPOPROTEIN"/>
    <property type="match status" value="1"/>
</dbReference>
<feature type="transmembrane region" description="Helical" evidence="1">
    <location>
        <begin position="12"/>
        <end position="34"/>
    </location>
</feature>
<dbReference type="SUPFAM" id="SSF50494">
    <property type="entry name" value="Trypsin-like serine proteases"/>
    <property type="match status" value="1"/>
</dbReference>
<dbReference type="VEuPathDB" id="TriTrypDB:ECC02_006968"/>
<reference evidence="2 3" key="1">
    <citation type="journal article" date="2019" name="Genome Biol. Evol.">
        <title>Nanopore Sequencing Significantly Improves Genome Assembly of the Protozoan Parasite Trypanosoma cruzi.</title>
        <authorList>
            <person name="Diaz-Viraque F."/>
            <person name="Pita S."/>
            <person name="Greif G."/>
            <person name="de Souza R.C.M."/>
            <person name="Iraola G."/>
            <person name="Robello C."/>
        </authorList>
    </citation>
    <scope>NUCLEOTIDE SEQUENCE [LARGE SCALE GENOMIC DNA]</scope>
    <source>
        <strain evidence="2 3">Berenice</strain>
    </source>
</reference>
<evidence type="ECO:0000313" key="3">
    <source>
        <dbReference type="Proteomes" id="UP000583944"/>
    </source>
</evidence>
<evidence type="ECO:0000256" key="1">
    <source>
        <dbReference type="SAM" id="Phobius"/>
    </source>
</evidence>
<organism evidence="2 3">
    <name type="scientific">Trypanosoma cruzi</name>
    <dbReference type="NCBI Taxonomy" id="5693"/>
    <lineage>
        <taxon>Eukaryota</taxon>
        <taxon>Discoba</taxon>
        <taxon>Euglenozoa</taxon>
        <taxon>Kinetoplastea</taxon>
        <taxon>Metakinetoplastina</taxon>
        <taxon>Trypanosomatida</taxon>
        <taxon>Trypanosomatidae</taxon>
        <taxon>Trypanosoma</taxon>
        <taxon>Schizotrypanum</taxon>
    </lineage>
</organism>
<comment type="caution">
    <text evidence="2">The sequence shown here is derived from an EMBL/GenBank/DDBJ whole genome shotgun (WGS) entry which is preliminary data.</text>
</comment>
<evidence type="ECO:0000313" key="2">
    <source>
        <dbReference type="EMBL" id="KAF5220060.1"/>
    </source>
</evidence>
<sequence length="329" mass="35492">MRGGEDAFDWTFGLVTPMPTACFFFSCFFFFLYACSQVGCEAVVSVKAMAASSRGHSSCFPVMSFLHVPGKMSQPLWLMMGTACLLQTAHDTAALGRLFLLSAKHTFAPWHFIADPARLKIPEAYRKTRFVVVHLYLPDSEGRAIATSFVELRLVALHPSADVALLALKPPAASPSGKIEPDAHVEEFRRLAETAGGGLTLSAVDPAVGDSCLVSGYRGVGSLGLLDTADPDLLQRLSAAQREELLAKLKCVEGQQTATTAKVEVLHTSGMCRATEGRCYHGMSGAPVLVNEHTCGGILYGKHTEQTEYLGYTPARSFDEWVWRAVGAG</sequence>
<dbReference type="VEuPathDB" id="TriTrypDB:BCY84_02802"/>
<dbReference type="InterPro" id="IPR009003">
    <property type="entry name" value="Peptidase_S1_PA"/>
</dbReference>
<dbReference type="EMBL" id="JABDHM010000058">
    <property type="protein sequence ID" value="KAF5220060.1"/>
    <property type="molecule type" value="Genomic_DNA"/>
</dbReference>
<accession>A0A7J6Y1C7</accession>
<keyword evidence="1" id="KW-0472">Membrane</keyword>
<keyword evidence="1" id="KW-0812">Transmembrane</keyword>
<proteinExistence type="predicted"/>
<gene>
    <name evidence="2" type="ORF">ECC02_006968</name>
</gene>
<protein>
    <recommendedName>
        <fullName evidence="4">Peptidase S1 domain-containing protein</fullName>
    </recommendedName>
</protein>
<keyword evidence="1" id="KW-1133">Transmembrane helix</keyword>
<dbReference type="Proteomes" id="UP000583944">
    <property type="component" value="Unassembled WGS sequence"/>
</dbReference>
<name>A0A7J6Y1C7_TRYCR</name>
<dbReference type="AlphaFoldDB" id="A0A7J6Y1C7"/>